<dbReference type="PROSITE" id="PS51750">
    <property type="entry name" value="BRO_N"/>
    <property type="match status" value="1"/>
</dbReference>
<organism evidence="2 3">
    <name type="scientific">Bacillus phage Stills</name>
    <dbReference type="NCBI Taxonomy" id="1610833"/>
    <lineage>
        <taxon>Viruses</taxon>
        <taxon>Duplodnaviria</taxon>
        <taxon>Heunggongvirae</taxon>
        <taxon>Uroviricota</taxon>
        <taxon>Caudoviricetes</taxon>
        <taxon>Slashvirus</taxon>
        <taxon>Slashvirus stills</taxon>
    </lineage>
</organism>
<dbReference type="OrthoDB" id="10912at10239"/>
<evidence type="ECO:0000259" key="1">
    <source>
        <dbReference type="PROSITE" id="PS51750"/>
    </source>
</evidence>
<gene>
    <name evidence="2" type="ORF">CPT_Stills101</name>
</gene>
<dbReference type="KEGG" id="vg:26661042"/>
<dbReference type="InterPro" id="IPR003497">
    <property type="entry name" value="BRO_N_domain"/>
</dbReference>
<dbReference type="Pfam" id="PF02498">
    <property type="entry name" value="Bro-N"/>
    <property type="match status" value="1"/>
</dbReference>
<feature type="domain" description="Bro-N" evidence="1">
    <location>
        <begin position="1"/>
        <end position="106"/>
    </location>
</feature>
<sequence length="250" mass="29213">MNELKIVYTQKVLGNVFSIYGDVDNPLFLAKDVAEWIEHSATHMMLKTVDDDEKLTETLFLSGQKREAWFLTEDGLYEVLMQSRKPIAKQFKRKVKEILKSVRRTGAYMTENTLEQAINNPDFTIGLLTKLKEEQERAKLLEYEKHLKEMLIQEQTPKVESYDRYIDSEGTYCIRDVGKILGYGQKEFFALLRENEILYKHRNVPKQQFVDSGYFELKTGSGVHSEKTYIQSRITTKGLDWLSKKFNKTA</sequence>
<dbReference type="RefSeq" id="YP_009196986.1">
    <property type="nucleotide sequence ID" value="NC_028777.1"/>
</dbReference>
<proteinExistence type="predicted"/>
<reference evidence="3" key="2">
    <citation type="submission" date="2015-01" db="EMBL/GenBank/DDBJ databases">
        <title>Complete Genome of Bacillus megaterium Siphophage Stills.</title>
        <authorList>
            <person name="Lee S.S."/>
            <person name="Kongari R.R."/>
            <person name="Hernandez A.C."/>
            <person name="Everett G.F.K."/>
        </authorList>
    </citation>
    <scope>NUCLEOTIDE SEQUENCE [LARGE SCALE GENOMIC DNA]</scope>
</reference>
<dbReference type="PANTHER" id="PTHR36180">
    <property type="entry name" value="DNA-BINDING PROTEIN-RELATED-RELATED"/>
    <property type="match status" value="1"/>
</dbReference>
<dbReference type="Proteomes" id="UP000033016">
    <property type="component" value="Segment"/>
</dbReference>
<accession>A0A0E3T6E1</accession>
<dbReference type="GO" id="GO:0003677">
    <property type="term" value="F:DNA binding"/>
    <property type="evidence" value="ECO:0007669"/>
    <property type="project" value="InterPro"/>
</dbReference>
<dbReference type="GeneID" id="26661042"/>
<dbReference type="Pfam" id="PF03374">
    <property type="entry name" value="ANT"/>
    <property type="match status" value="1"/>
</dbReference>
<protein>
    <submittedName>
        <fullName evidence="2">Antirepressor</fullName>
    </submittedName>
</protein>
<keyword evidence="3" id="KW-1185">Reference proteome</keyword>
<dbReference type="SMART" id="SM01040">
    <property type="entry name" value="Bro-N"/>
    <property type="match status" value="1"/>
</dbReference>
<evidence type="ECO:0000313" key="2">
    <source>
        <dbReference type="EMBL" id="AKC02729.1"/>
    </source>
</evidence>
<name>A0A0E3T6E1_9CAUD</name>
<dbReference type="EMBL" id="KP696448">
    <property type="protein sequence ID" value="AKC02729.1"/>
    <property type="molecule type" value="Genomic_DNA"/>
</dbReference>
<reference evidence="2 3" key="1">
    <citation type="journal article" date="2015" name="Genome Announc.">
        <title>Complete Genome Sequence of Bacillus megaterium Siphophage Stills.</title>
        <authorList>
            <person name="Lee S.S."/>
            <person name="Kongari R.R."/>
            <person name="Hernandez A.C."/>
            <person name="Kuty Everett G.F."/>
        </authorList>
    </citation>
    <scope>NUCLEOTIDE SEQUENCE [LARGE SCALE GENOMIC DNA]</scope>
</reference>
<dbReference type="InterPro" id="IPR005039">
    <property type="entry name" value="Ant_C"/>
</dbReference>
<dbReference type="PANTHER" id="PTHR36180:SF2">
    <property type="entry name" value="BRO FAMILY PROTEIN"/>
    <property type="match status" value="1"/>
</dbReference>
<evidence type="ECO:0000313" key="3">
    <source>
        <dbReference type="Proteomes" id="UP000033016"/>
    </source>
</evidence>